<dbReference type="EMBL" id="JADCLJ010000024">
    <property type="protein sequence ID" value="MBE4909976.1"/>
    <property type="molecule type" value="Genomic_DNA"/>
</dbReference>
<feature type="transmembrane region" description="Helical" evidence="1">
    <location>
        <begin position="21"/>
        <end position="39"/>
    </location>
</feature>
<keyword evidence="3" id="KW-1185">Reference proteome</keyword>
<keyword evidence="1" id="KW-0472">Membrane</keyword>
<organism evidence="2 3">
    <name type="scientific">Litchfieldia luteola</name>
    <dbReference type="NCBI Taxonomy" id="682179"/>
    <lineage>
        <taxon>Bacteria</taxon>
        <taxon>Bacillati</taxon>
        <taxon>Bacillota</taxon>
        <taxon>Bacilli</taxon>
        <taxon>Bacillales</taxon>
        <taxon>Bacillaceae</taxon>
        <taxon>Litchfieldia</taxon>
    </lineage>
</organism>
<evidence type="ECO:0000313" key="3">
    <source>
        <dbReference type="Proteomes" id="UP001516662"/>
    </source>
</evidence>
<evidence type="ECO:0000313" key="2">
    <source>
        <dbReference type="EMBL" id="MBE4909976.1"/>
    </source>
</evidence>
<gene>
    <name evidence="2" type="ORF">IMZ08_18220</name>
</gene>
<reference evidence="2 3" key="1">
    <citation type="submission" date="2020-10" db="EMBL/GenBank/DDBJ databases">
        <title>Bacillus sp. HD4P25, an endophyte from a halophyte.</title>
        <authorList>
            <person name="Sun J.-Q."/>
        </authorList>
    </citation>
    <scope>NUCLEOTIDE SEQUENCE [LARGE SCALE GENOMIC DNA]</scope>
    <source>
        <strain evidence="2 3">YIM 93174</strain>
    </source>
</reference>
<evidence type="ECO:0000256" key="1">
    <source>
        <dbReference type="SAM" id="Phobius"/>
    </source>
</evidence>
<proteinExistence type="predicted"/>
<keyword evidence="1" id="KW-0812">Transmembrane</keyword>
<accession>A0ABR9QNI1</accession>
<comment type="caution">
    <text evidence="2">The sequence shown here is derived from an EMBL/GenBank/DDBJ whole genome shotgun (WGS) entry which is preliminary data.</text>
</comment>
<protein>
    <submittedName>
        <fullName evidence="2">Uncharacterized protein</fullName>
    </submittedName>
</protein>
<sequence length="175" mass="21054">MKINNDIWILTDLLHFIKKRKAFFIIGFLIVGTFLIFEWDKYSSFEKRVAKSLHEDTIIESMTIRIYDMSKKDDFFPERKAWVTIKDQETINAVLEDFSGLKLKRDEDARRQVREYEIKLLVTNEVKPDLLVTKNIYLEVDEHYLEDYKILGETEHLKTIKSLEENEEIKWETNE</sequence>
<dbReference type="RefSeq" id="WP_193539116.1">
    <property type="nucleotide sequence ID" value="NZ_JADCLJ010000024.1"/>
</dbReference>
<name>A0ABR9QNI1_9BACI</name>
<keyword evidence="1" id="KW-1133">Transmembrane helix</keyword>
<dbReference type="Proteomes" id="UP001516662">
    <property type="component" value="Unassembled WGS sequence"/>
</dbReference>